<dbReference type="STRING" id="52.CMC5_001190"/>
<reference evidence="2 3" key="1">
    <citation type="submission" date="2015-07" db="EMBL/GenBank/DDBJ databases">
        <title>Genome analysis of myxobacterium Chondromyces crocatus Cm c5 reveals a high potential for natural compound synthesis and the genetic basis for the loss of fruiting body formation.</title>
        <authorList>
            <person name="Zaburannyi N."/>
            <person name="Bunk B."/>
            <person name="Maier J."/>
            <person name="Overmann J."/>
            <person name="Mueller R."/>
        </authorList>
    </citation>
    <scope>NUCLEOTIDE SEQUENCE [LARGE SCALE GENOMIC DNA]</scope>
    <source>
        <strain evidence="2 3">Cm c5</strain>
    </source>
</reference>
<keyword evidence="1" id="KW-0472">Membrane</keyword>
<sequence length="228" mass="24448">MSSGDPEFERLDVVPGVTLQIGTIRPARGAPEHALRKVELASLPGVRIVLQRFLQTEEGTTLGQVCVAAPSERWVTGIEELVLDRATSMARGEVPGELLRWASGVIRSDPSQSGSWFEQCFEGAAREGGRDMDVRGRHLLGFTEDERQALLCTLICSAPAREPEAASGCSALIENARLVGPLVAPPSPGLLMRGFMFAAENPRPAAAMLMMAGALVVAAVLRHRPRCP</sequence>
<protein>
    <submittedName>
        <fullName evidence="2">Uncharacterized protein</fullName>
    </submittedName>
</protein>
<keyword evidence="3" id="KW-1185">Reference proteome</keyword>
<dbReference type="EMBL" id="CP012159">
    <property type="protein sequence ID" value="AKT36007.1"/>
    <property type="molecule type" value="Genomic_DNA"/>
</dbReference>
<evidence type="ECO:0000313" key="2">
    <source>
        <dbReference type="EMBL" id="AKT36007.1"/>
    </source>
</evidence>
<feature type="transmembrane region" description="Helical" evidence="1">
    <location>
        <begin position="205"/>
        <end position="221"/>
    </location>
</feature>
<organism evidence="2 3">
    <name type="scientific">Chondromyces crocatus</name>
    <dbReference type="NCBI Taxonomy" id="52"/>
    <lineage>
        <taxon>Bacteria</taxon>
        <taxon>Pseudomonadati</taxon>
        <taxon>Myxococcota</taxon>
        <taxon>Polyangia</taxon>
        <taxon>Polyangiales</taxon>
        <taxon>Polyangiaceae</taxon>
        <taxon>Chondromyces</taxon>
    </lineage>
</organism>
<dbReference type="RefSeq" id="WP_050428583.1">
    <property type="nucleotide sequence ID" value="NZ_CP012159.1"/>
</dbReference>
<keyword evidence="1" id="KW-1133">Transmembrane helix</keyword>
<proteinExistence type="predicted"/>
<name>A0A0K1E5P1_CHOCO</name>
<dbReference type="AlphaFoldDB" id="A0A0K1E5P1"/>
<dbReference type="Proteomes" id="UP000067626">
    <property type="component" value="Chromosome"/>
</dbReference>
<keyword evidence="1" id="KW-0812">Transmembrane</keyword>
<accession>A0A0K1E5P1</accession>
<gene>
    <name evidence="2" type="ORF">CMC5_001190</name>
</gene>
<dbReference type="KEGG" id="ccro:CMC5_001190"/>
<dbReference type="OrthoDB" id="5506075at2"/>
<evidence type="ECO:0000256" key="1">
    <source>
        <dbReference type="SAM" id="Phobius"/>
    </source>
</evidence>
<evidence type="ECO:0000313" key="3">
    <source>
        <dbReference type="Proteomes" id="UP000067626"/>
    </source>
</evidence>